<sequence>MARPVKKKVLVIHGPNLNMLGLREPETYGSQTLADIDTAVKNRGAEHGVVVESFQSNSESAIVEKIQTLVDGDVHGVIINPAAFTHTSIAIRDALLLLSIPIVEVHLSNIYRREPFRHTSMVADVAVGQIAGFGKAGYLLAVQAMAGLI</sequence>
<gene>
    <name evidence="8" type="primary">aroQ</name>
    <name evidence="12" type="ordered locus">Dole_2228</name>
</gene>
<dbReference type="STRING" id="96561.Dole_2228"/>
<dbReference type="NCBIfam" id="NF003805">
    <property type="entry name" value="PRK05395.1-2"/>
    <property type="match status" value="1"/>
</dbReference>
<accession>A8ZUK0</accession>
<dbReference type="NCBIfam" id="NF003807">
    <property type="entry name" value="PRK05395.1-4"/>
    <property type="match status" value="1"/>
</dbReference>
<evidence type="ECO:0000256" key="4">
    <source>
        <dbReference type="ARBA" id="ARBA00011037"/>
    </source>
</evidence>
<proteinExistence type="inferred from homology"/>
<keyword evidence="7 8" id="KW-0456">Lyase</keyword>
<keyword evidence="13" id="KW-1185">Reference proteome</keyword>
<evidence type="ECO:0000256" key="8">
    <source>
        <dbReference type="HAMAP-Rule" id="MF_00169"/>
    </source>
</evidence>
<dbReference type="NCBIfam" id="TIGR01088">
    <property type="entry name" value="aroQ"/>
    <property type="match status" value="1"/>
</dbReference>
<comment type="function">
    <text evidence="2 8">Catalyzes a trans-dehydration via an enolate intermediate.</text>
</comment>
<keyword evidence="8" id="KW-0057">Aromatic amino acid biosynthesis</keyword>
<dbReference type="InterPro" id="IPR018509">
    <property type="entry name" value="DHquinase_II_CS"/>
</dbReference>
<evidence type="ECO:0000256" key="3">
    <source>
        <dbReference type="ARBA" id="ARBA00004902"/>
    </source>
</evidence>
<evidence type="ECO:0000256" key="2">
    <source>
        <dbReference type="ARBA" id="ARBA00003924"/>
    </source>
</evidence>
<evidence type="ECO:0000256" key="1">
    <source>
        <dbReference type="ARBA" id="ARBA00001864"/>
    </source>
</evidence>
<comment type="pathway">
    <text evidence="3 8">Metabolic intermediate biosynthesis; chorismate biosynthesis; chorismate from D-erythrose 4-phosphate and phosphoenolpyruvate: step 3/7.</text>
</comment>
<feature type="active site" description="Proton acceptor" evidence="8 9">
    <location>
        <position position="28"/>
    </location>
</feature>
<dbReference type="InterPro" id="IPR036441">
    <property type="entry name" value="DHquinase_II_sf"/>
</dbReference>
<evidence type="ECO:0000256" key="7">
    <source>
        <dbReference type="ARBA" id="ARBA00023239"/>
    </source>
</evidence>
<feature type="binding site" evidence="8 10">
    <location>
        <position position="117"/>
    </location>
    <ligand>
        <name>substrate</name>
    </ligand>
</feature>
<dbReference type="InterPro" id="IPR001874">
    <property type="entry name" value="DHquinase_II"/>
</dbReference>
<dbReference type="OrthoDB" id="9790793at2"/>
<evidence type="ECO:0000313" key="12">
    <source>
        <dbReference type="EMBL" id="ABW68032.1"/>
    </source>
</evidence>
<feature type="binding site" evidence="8 10">
    <location>
        <position position="93"/>
    </location>
    <ligand>
        <name>substrate</name>
    </ligand>
</feature>
<reference evidence="12 13" key="1">
    <citation type="submission" date="2007-10" db="EMBL/GenBank/DDBJ databases">
        <title>Complete sequence of Desulfococcus oleovorans Hxd3.</title>
        <authorList>
            <consortium name="US DOE Joint Genome Institute"/>
            <person name="Copeland A."/>
            <person name="Lucas S."/>
            <person name="Lapidus A."/>
            <person name="Barry K."/>
            <person name="Glavina del Rio T."/>
            <person name="Dalin E."/>
            <person name="Tice H."/>
            <person name="Pitluck S."/>
            <person name="Kiss H."/>
            <person name="Brettin T."/>
            <person name="Bruce D."/>
            <person name="Detter J.C."/>
            <person name="Han C."/>
            <person name="Schmutz J."/>
            <person name="Larimer F."/>
            <person name="Land M."/>
            <person name="Hauser L."/>
            <person name="Kyrpides N."/>
            <person name="Kim E."/>
            <person name="Wawrik B."/>
            <person name="Richardson P."/>
        </authorList>
    </citation>
    <scope>NUCLEOTIDE SEQUENCE [LARGE SCALE GENOMIC DNA]</scope>
    <source>
        <strain evidence="13">DSM 6200 / JCM 39069 / Hxd3</strain>
    </source>
</reference>
<evidence type="ECO:0000256" key="9">
    <source>
        <dbReference type="PIRSR" id="PIRSR001399-1"/>
    </source>
</evidence>
<comment type="similarity">
    <text evidence="4 8">Belongs to the type-II 3-dehydroquinase family.</text>
</comment>
<feature type="binding site" evidence="8 10">
    <location>
        <position position="86"/>
    </location>
    <ligand>
        <name>substrate</name>
    </ligand>
</feature>
<feature type="active site" description="Proton donor" evidence="8 9">
    <location>
        <position position="106"/>
    </location>
</feature>
<dbReference type="RefSeq" id="WP_012175644.1">
    <property type="nucleotide sequence ID" value="NC_009943.1"/>
</dbReference>
<comment type="catalytic activity">
    <reaction evidence="1 8">
        <text>3-dehydroquinate = 3-dehydroshikimate + H2O</text>
        <dbReference type="Rhea" id="RHEA:21096"/>
        <dbReference type="ChEBI" id="CHEBI:15377"/>
        <dbReference type="ChEBI" id="CHEBI:16630"/>
        <dbReference type="ChEBI" id="CHEBI:32364"/>
        <dbReference type="EC" id="4.2.1.10"/>
    </reaction>
</comment>
<dbReference type="PIRSF" id="PIRSF001399">
    <property type="entry name" value="DHquinase_II"/>
    <property type="match status" value="1"/>
</dbReference>
<evidence type="ECO:0000256" key="10">
    <source>
        <dbReference type="PIRSR" id="PIRSR001399-2"/>
    </source>
</evidence>
<feature type="binding site" evidence="8 10">
    <location>
        <position position="80"/>
    </location>
    <ligand>
        <name>substrate</name>
    </ligand>
</feature>
<dbReference type="PANTHER" id="PTHR21272">
    <property type="entry name" value="CATABOLIC 3-DEHYDROQUINASE"/>
    <property type="match status" value="1"/>
</dbReference>
<name>A8ZUK0_DESOH</name>
<dbReference type="HAMAP" id="MF_00169">
    <property type="entry name" value="AroQ"/>
    <property type="match status" value="1"/>
</dbReference>
<dbReference type="HOGENOM" id="CLU_090968_3_0_7"/>
<dbReference type="AlphaFoldDB" id="A8ZUK0"/>
<dbReference type="GO" id="GO:0009423">
    <property type="term" value="P:chorismate biosynthetic process"/>
    <property type="evidence" value="ECO:0007669"/>
    <property type="project" value="UniProtKB-UniRule"/>
</dbReference>
<organism evidence="12 13">
    <name type="scientific">Desulfosudis oleivorans (strain DSM 6200 / JCM 39069 / Hxd3)</name>
    <name type="common">Desulfococcus oleovorans</name>
    <dbReference type="NCBI Taxonomy" id="96561"/>
    <lineage>
        <taxon>Bacteria</taxon>
        <taxon>Pseudomonadati</taxon>
        <taxon>Thermodesulfobacteriota</taxon>
        <taxon>Desulfobacteria</taxon>
        <taxon>Desulfobacterales</taxon>
        <taxon>Desulfosudaceae</taxon>
        <taxon>Desulfosudis</taxon>
    </lineage>
</organism>
<dbReference type="GO" id="GO:0008652">
    <property type="term" value="P:amino acid biosynthetic process"/>
    <property type="evidence" value="ECO:0007669"/>
    <property type="project" value="UniProtKB-KW"/>
</dbReference>
<dbReference type="EMBL" id="CP000859">
    <property type="protein sequence ID" value="ABW68032.1"/>
    <property type="molecule type" value="Genomic_DNA"/>
</dbReference>
<dbReference type="EC" id="4.2.1.10" evidence="6 8"/>
<dbReference type="GO" id="GO:0019631">
    <property type="term" value="P:quinate catabolic process"/>
    <property type="evidence" value="ECO:0007669"/>
    <property type="project" value="TreeGrafter"/>
</dbReference>
<evidence type="ECO:0000256" key="6">
    <source>
        <dbReference type="ARBA" id="ARBA00012060"/>
    </source>
</evidence>
<evidence type="ECO:0000313" key="13">
    <source>
        <dbReference type="Proteomes" id="UP000008561"/>
    </source>
</evidence>
<dbReference type="PROSITE" id="PS01029">
    <property type="entry name" value="DEHYDROQUINASE_II"/>
    <property type="match status" value="1"/>
</dbReference>
<dbReference type="PANTHER" id="PTHR21272:SF3">
    <property type="entry name" value="CATABOLIC 3-DEHYDROQUINASE"/>
    <property type="match status" value="1"/>
</dbReference>
<evidence type="ECO:0000256" key="5">
    <source>
        <dbReference type="ARBA" id="ARBA00011193"/>
    </source>
</evidence>
<dbReference type="Gene3D" id="3.40.50.9100">
    <property type="entry name" value="Dehydroquinase, class II"/>
    <property type="match status" value="1"/>
</dbReference>
<dbReference type="GO" id="GO:0003855">
    <property type="term" value="F:3-dehydroquinate dehydratase activity"/>
    <property type="evidence" value="ECO:0007669"/>
    <property type="project" value="UniProtKB-UniRule"/>
</dbReference>
<dbReference type="GO" id="GO:0009073">
    <property type="term" value="P:aromatic amino acid family biosynthetic process"/>
    <property type="evidence" value="ECO:0007669"/>
    <property type="project" value="UniProtKB-KW"/>
</dbReference>
<dbReference type="NCBIfam" id="NF003806">
    <property type="entry name" value="PRK05395.1-3"/>
    <property type="match status" value="1"/>
</dbReference>
<dbReference type="Pfam" id="PF01220">
    <property type="entry name" value="DHquinase_II"/>
    <property type="match status" value="1"/>
</dbReference>
<dbReference type="KEGG" id="dol:Dole_2228"/>
<dbReference type="eggNOG" id="COG0757">
    <property type="taxonomic scope" value="Bacteria"/>
</dbReference>
<protein>
    <recommendedName>
        <fullName evidence="6 8">3-dehydroquinate dehydratase</fullName>
        <shortName evidence="8">3-dehydroquinase</shortName>
        <ecNumber evidence="6 8">4.2.1.10</ecNumber>
    </recommendedName>
    <alternativeName>
        <fullName evidence="8">Type II DHQase</fullName>
    </alternativeName>
</protein>
<dbReference type="Proteomes" id="UP000008561">
    <property type="component" value="Chromosome"/>
</dbReference>
<feature type="site" description="Transition state stabilizer" evidence="8 11">
    <location>
        <position position="23"/>
    </location>
</feature>
<dbReference type="CDD" id="cd00466">
    <property type="entry name" value="DHQase_II"/>
    <property type="match status" value="1"/>
</dbReference>
<dbReference type="NCBIfam" id="NF003804">
    <property type="entry name" value="PRK05395.1-1"/>
    <property type="match status" value="1"/>
</dbReference>
<keyword evidence="8" id="KW-0028">Amino-acid biosynthesis</keyword>
<evidence type="ECO:0000256" key="11">
    <source>
        <dbReference type="PIRSR" id="PIRSR001399-3"/>
    </source>
</evidence>
<dbReference type="UniPathway" id="UPA00053">
    <property type="reaction ID" value="UER00086"/>
</dbReference>
<comment type="subunit">
    <text evidence="5 8">Homododecamer.</text>
</comment>
<dbReference type="SUPFAM" id="SSF52304">
    <property type="entry name" value="Type II 3-dehydroquinate dehydratase"/>
    <property type="match status" value="1"/>
</dbReference>
<feature type="binding site" evidence="8 10">
    <location>
        <begin position="107"/>
        <end position="108"/>
    </location>
    <ligand>
        <name>substrate</name>
    </ligand>
</feature>